<protein>
    <submittedName>
        <fullName evidence="1">Uncharacterized protein</fullName>
    </submittedName>
</protein>
<feature type="non-terminal residue" evidence="1">
    <location>
        <position position="1"/>
    </location>
</feature>
<name>A0A820KYX1_9BILA</name>
<sequence>AGGVAAAYAILNNLNRVDQLLEEQHLTRLQTLVKNFTPLSWTINGRR</sequence>
<accession>A0A820KYX1</accession>
<reference evidence="1" key="1">
    <citation type="submission" date="2021-02" db="EMBL/GenBank/DDBJ databases">
        <authorList>
            <person name="Nowell W R."/>
        </authorList>
    </citation>
    <scope>NUCLEOTIDE SEQUENCE</scope>
</reference>
<gene>
    <name evidence="1" type="ORF">OXD698_LOCUS48753</name>
</gene>
<comment type="caution">
    <text evidence="1">The sequence shown here is derived from an EMBL/GenBank/DDBJ whole genome shotgun (WGS) entry which is preliminary data.</text>
</comment>
<proteinExistence type="predicted"/>
<dbReference type="Proteomes" id="UP000663844">
    <property type="component" value="Unassembled WGS sequence"/>
</dbReference>
<organism evidence="1 2">
    <name type="scientific">Adineta steineri</name>
    <dbReference type="NCBI Taxonomy" id="433720"/>
    <lineage>
        <taxon>Eukaryota</taxon>
        <taxon>Metazoa</taxon>
        <taxon>Spiralia</taxon>
        <taxon>Gnathifera</taxon>
        <taxon>Rotifera</taxon>
        <taxon>Eurotatoria</taxon>
        <taxon>Bdelloidea</taxon>
        <taxon>Adinetida</taxon>
        <taxon>Adinetidae</taxon>
        <taxon>Adineta</taxon>
    </lineage>
</organism>
<evidence type="ECO:0000313" key="1">
    <source>
        <dbReference type="EMBL" id="CAF4350679.1"/>
    </source>
</evidence>
<dbReference type="EMBL" id="CAJOAZ010020885">
    <property type="protein sequence ID" value="CAF4350679.1"/>
    <property type="molecule type" value="Genomic_DNA"/>
</dbReference>
<dbReference type="AlphaFoldDB" id="A0A820KYX1"/>
<evidence type="ECO:0000313" key="2">
    <source>
        <dbReference type="Proteomes" id="UP000663844"/>
    </source>
</evidence>